<evidence type="ECO:0000256" key="12">
    <source>
        <dbReference type="RuleBase" id="RU003357"/>
    </source>
</evidence>
<evidence type="ECO:0000256" key="10">
    <source>
        <dbReference type="ARBA" id="ARBA00023237"/>
    </source>
</evidence>
<dbReference type="InterPro" id="IPR000531">
    <property type="entry name" value="Beta-barrel_TonB"/>
</dbReference>
<name>A0A3G9GMM9_9NEIS</name>
<evidence type="ECO:0000259" key="15">
    <source>
        <dbReference type="Pfam" id="PF00593"/>
    </source>
</evidence>
<dbReference type="InterPro" id="IPR037066">
    <property type="entry name" value="Plug_dom_sf"/>
</dbReference>
<reference evidence="17 18" key="2">
    <citation type="journal article" date="2017" name="Genome Announc.">
        <title>Draft genome sequence of Aquitalea magnusonii strain H3, a plant growth-promoting bacterium of duckweed Lemna minor.</title>
        <authorList>
            <person name="Ishizawa H."/>
            <person name="Kuroda M."/>
            <person name="Ike M."/>
        </authorList>
    </citation>
    <scope>NUCLEOTIDE SEQUENCE [LARGE SCALE GENOMIC DNA]</scope>
    <source>
        <strain evidence="17 18">H3</strain>
    </source>
</reference>
<dbReference type="GO" id="GO:0015232">
    <property type="term" value="F:heme transmembrane transporter activity"/>
    <property type="evidence" value="ECO:0007669"/>
    <property type="project" value="InterPro"/>
</dbReference>
<dbReference type="PROSITE" id="PS52016">
    <property type="entry name" value="TONB_DEPENDENT_REC_3"/>
    <property type="match status" value="1"/>
</dbReference>
<dbReference type="PANTHER" id="PTHR30069:SF29">
    <property type="entry name" value="HEMOGLOBIN AND HEMOGLOBIN-HAPTOGLOBIN-BINDING PROTEIN 1-RELATED"/>
    <property type="match status" value="1"/>
</dbReference>
<dbReference type="Gene3D" id="2.40.170.20">
    <property type="entry name" value="TonB-dependent receptor, beta-barrel domain"/>
    <property type="match status" value="1"/>
</dbReference>
<sequence>MQKQQFVLASIALSVASALAHADATTTGGSDSDTVSTLSKVTVTANKKEEDLDKVAPNINVVTRTQLDENAASDLSGIVKDVPGVSVEGQNSKFGAAEVTIRGLSGARSRVLTLVDDERLPDTYSGASDQALTNWRGGKDFVEPDTLKQVEVIKGPSSGLYGGGSLGGVVSYRTFQASDFVDDDKTFYGGFKQSYDGSNKGSGSTVTLATKQGELSGLLMVTSRRAEETDNRGDKGGSGTSRTQADPQLVKTQNVLAKVGIDHGDHALTLSLEDFRRSTYTNYLEGVTGSTKADNLDVGVKRSKMALDYRYRGDGNFDGVKLKLYHQQLRDRQNETKLTTTSATDLYTWDQDLWGLNGQTGWQLGGHHLTTGTELVAKNSERDMPKSTGSNAKYYPATKGYQFGVFVQDEFELGRFSLTPSLRYDLSRIRPENDAVYLANSGTVTSKDKFSASAWSPKLSIKTALSERLTGFVNLVTGFRAPTFEELYLGHDYSMYRMMLIPNVNLKAETSKGIELGSKYASASWNWDNTAFYNKYDNFIEQKSFVAGSTTYYQYQNIDRAHIYGFETSSKWAFAQDWLLSSSLAWAKGYNDTDHSALDSVDPLRVINSLAYQQDRWGSSLKWTVSAKKAAGDVSNSAYFRTPGYGVLDLSGWYKLNKQTTLRLAVNNLTNKKYWNWSDVKTLQSSAYPMDRFTQSGRYVTASFETSF</sequence>
<evidence type="ECO:0000256" key="11">
    <source>
        <dbReference type="PROSITE-ProRule" id="PRU01360"/>
    </source>
</evidence>
<gene>
    <name evidence="17" type="ORF">DLM_2966</name>
</gene>
<comment type="subcellular location">
    <subcellularLocation>
        <location evidence="1 11">Cell outer membrane</location>
        <topology evidence="1 11">Multi-pass membrane protein</topology>
    </subcellularLocation>
</comment>
<dbReference type="GO" id="GO:0044718">
    <property type="term" value="P:siderophore transmembrane transport"/>
    <property type="evidence" value="ECO:0007669"/>
    <property type="project" value="TreeGrafter"/>
</dbReference>
<evidence type="ECO:0000256" key="7">
    <source>
        <dbReference type="ARBA" id="ARBA00023077"/>
    </source>
</evidence>
<keyword evidence="8 11" id="KW-0472">Membrane</keyword>
<dbReference type="NCBIfam" id="TIGR01785">
    <property type="entry name" value="TonB-hemin"/>
    <property type="match status" value="1"/>
</dbReference>
<evidence type="ECO:0000256" key="6">
    <source>
        <dbReference type="ARBA" id="ARBA00022729"/>
    </source>
</evidence>
<evidence type="ECO:0000256" key="3">
    <source>
        <dbReference type="ARBA" id="ARBA00022448"/>
    </source>
</evidence>
<dbReference type="EMBL" id="AP018823">
    <property type="protein sequence ID" value="BBF86567.1"/>
    <property type="molecule type" value="Genomic_DNA"/>
</dbReference>
<dbReference type="Gene3D" id="2.170.130.10">
    <property type="entry name" value="TonB-dependent receptor, plug domain"/>
    <property type="match status" value="1"/>
</dbReference>
<evidence type="ECO:0000256" key="4">
    <source>
        <dbReference type="ARBA" id="ARBA00022452"/>
    </source>
</evidence>
<dbReference type="InterPro" id="IPR011276">
    <property type="entry name" value="TonB_haem/Hb_rcpt"/>
</dbReference>
<dbReference type="GO" id="GO:0015344">
    <property type="term" value="F:siderophore uptake transmembrane transporter activity"/>
    <property type="evidence" value="ECO:0007669"/>
    <property type="project" value="TreeGrafter"/>
</dbReference>
<organism evidence="17 18">
    <name type="scientific">Aquitalea magnusonii</name>
    <dbReference type="NCBI Taxonomy" id="332411"/>
    <lineage>
        <taxon>Bacteria</taxon>
        <taxon>Pseudomonadati</taxon>
        <taxon>Pseudomonadota</taxon>
        <taxon>Betaproteobacteria</taxon>
        <taxon>Neisseriales</taxon>
        <taxon>Chromobacteriaceae</taxon>
        <taxon>Aquitalea</taxon>
    </lineage>
</organism>
<dbReference type="KEGG" id="amah:DLM_2966"/>
<dbReference type="RefSeq" id="WP_089085690.1">
    <property type="nucleotide sequence ID" value="NZ_AP018823.1"/>
</dbReference>
<dbReference type="InterPro" id="IPR036942">
    <property type="entry name" value="Beta-barrel_TonB_sf"/>
</dbReference>
<keyword evidence="7 12" id="KW-0798">TonB box</keyword>
<dbReference type="InterPro" id="IPR010949">
    <property type="entry name" value="TonB_Hb/transfer/lactofer_rcpt"/>
</dbReference>
<comment type="similarity">
    <text evidence="2 11 12">Belongs to the TonB-dependent receptor family.</text>
</comment>
<feature type="domain" description="TonB-dependent receptor-like beta-barrel" evidence="15">
    <location>
        <begin position="271"/>
        <end position="669"/>
    </location>
</feature>
<evidence type="ECO:0000259" key="16">
    <source>
        <dbReference type="Pfam" id="PF07715"/>
    </source>
</evidence>
<evidence type="ECO:0000256" key="2">
    <source>
        <dbReference type="ARBA" id="ARBA00009810"/>
    </source>
</evidence>
<feature type="chain" id="PRO_5018020234" evidence="14">
    <location>
        <begin position="23"/>
        <end position="708"/>
    </location>
</feature>
<feature type="region of interest" description="Disordered" evidence="13">
    <location>
        <begin position="223"/>
        <end position="248"/>
    </location>
</feature>
<keyword evidence="3 11" id="KW-0813">Transport</keyword>
<evidence type="ECO:0000313" key="18">
    <source>
        <dbReference type="Proteomes" id="UP000198290"/>
    </source>
</evidence>
<dbReference type="InterPro" id="IPR039426">
    <property type="entry name" value="TonB-dep_rcpt-like"/>
</dbReference>
<protein>
    <submittedName>
        <fullName evidence="17">TonB-dependent hemin, ferrichrome receptor</fullName>
    </submittedName>
</protein>
<reference evidence="18" key="1">
    <citation type="journal article" date="2017" name="Biotechnol. Biofuels">
        <title>Evaluation of environmental bacterial communities as a factor affecting the growth of duckweed Lemna minor.</title>
        <authorList>
            <person name="Ishizawa H."/>
            <person name="Kuroda M."/>
            <person name="Morikawa M."/>
            <person name="Ike M."/>
        </authorList>
    </citation>
    <scope>NUCLEOTIDE SEQUENCE [LARGE SCALE GENOMIC DNA]</scope>
    <source>
        <strain evidence="18">H3</strain>
    </source>
</reference>
<keyword evidence="10 11" id="KW-0998">Cell outer membrane</keyword>
<dbReference type="Pfam" id="PF07715">
    <property type="entry name" value="Plug"/>
    <property type="match status" value="1"/>
</dbReference>
<evidence type="ECO:0000313" key="17">
    <source>
        <dbReference type="EMBL" id="BBF86567.1"/>
    </source>
</evidence>
<feature type="compositionally biased region" description="Basic and acidic residues" evidence="13">
    <location>
        <begin position="224"/>
        <end position="235"/>
    </location>
</feature>
<evidence type="ECO:0000256" key="5">
    <source>
        <dbReference type="ARBA" id="ARBA00022692"/>
    </source>
</evidence>
<evidence type="ECO:0000256" key="8">
    <source>
        <dbReference type="ARBA" id="ARBA00023136"/>
    </source>
</evidence>
<reference evidence="18" key="3">
    <citation type="journal article" date="2017" name="Plant Physiol. Biochem.">
        <title>Differential oxidative and antioxidative response of duckweed Lemna minor toward plant growth promoting/inhibiting bacteria.</title>
        <authorList>
            <person name="Ishizawa H."/>
            <person name="Kuroda M."/>
            <person name="Morikawa M."/>
            <person name="Ike M."/>
        </authorList>
    </citation>
    <scope>NUCLEOTIDE SEQUENCE [LARGE SCALE GENOMIC DNA]</scope>
    <source>
        <strain evidence="18">H3</strain>
    </source>
</reference>
<dbReference type="PANTHER" id="PTHR30069">
    <property type="entry name" value="TONB-DEPENDENT OUTER MEMBRANE RECEPTOR"/>
    <property type="match status" value="1"/>
</dbReference>
<keyword evidence="5 11" id="KW-0812">Transmembrane</keyword>
<dbReference type="Pfam" id="PF00593">
    <property type="entry name" value="TonB_dep_Rec_b-barrel"/>
    <property type="match status" value="1"/>
</dbReference>
<keyword evidence="6 14" id="KW-0732">Signal</keyword>
<evidence type="ECO:0000256" key="14">
    <source>
        <dbReference type="SAM" id="SignalP"/>
    </source>
</evidence>
<accession>A0A3G9GMM9</accession>
<dbReference type="GO" id="GO:0009279">
    <property type="term" value="C:cell outer membrane"/>
    <property type="evidence" value="ECO:0007669"/>
    <property type="project" value="UniProtKB-SubCell"/>
</dbReference>
<dbReference type="CDD" id="cd01347">
    <property type="entry name" value="ligand_gated_channel"/>
    <property type="match status" value="1"/>
</dbReference>
<evidence type="ECO:0000256" key="1">
    <source>
        <dbReference type="ARBA" id="ARBA00004571"/>
    </source>
</evidence>
<dbReference type="SUPFAM" id="SSF56935">
    <property type="entry name" value="Porins"/>
    <property type="match status" value="1"/>
</dbReference>
<dbReference type="InterPro" id="IPR012910">
    <property type="entry name" value="Plug_dom"/>
</dbReference>
<evidence type="ECO:0000256" key="9">
    <source>
        <dbReference type="ARBA" id="ARBA00023170"/>
    </source>
</evidence>
<dbReference type="NCBIfam" id="TIGR01786">
    <property type="entry name" value="TonB-hemlactrns"/>
    <property type="match status" value="1"/>
</dbReference>
<keyword evidence="4 11" id="KW-1134">Transmembrane beta strand</keyword>
<keyword evidence="18" id="KW-1185">Reference proteome</keyword>
<dbReference type="AlphaFoldDB" id="A0A3G9GMM9"/>
<evidence type="ECO:0000256" key="13">
    <source>
        <dbReference type="SAM" id="MobiDB-lite"/>
    </source>
</evidence>
<dbReference type="OrthoDB" id="9764669at2"/>
<dbReference type="Proteomes" id="UP000198290">
    <property type="component" value="Chromosome"/>
</dbReference>
<keyword evidence="9 17" id="KW-0675">Receptor</keyword>
<feature type="signal peptide" evidence="14">
    <location>
        <begin position="1"/>
        <end position="22"/>
    </location>
</feature>
<feature type="domain" description="TonB-dependent receptor plug" evidence="16">
    <location>
        <begin position="54"/>
        <end position="169"/>
    </location>
</feature>
<proteinExistence type="inferred from homology"/>